<dbReference type="Pfam" id="PF02698">
    <property type="entry name" value="DUF218"/>
    <property type="match status" value="1"/>
</dbReference>
<dbReference type="GO" id="GO:0005886">
    <property type="term" value="C:plasma membrane"/>
    <property type="evidence" value="ECO:0007669"/>
    <property type="project" value="TreeGrafter"/>
</dbReference>
<organism evidence="3 4">
    <name type="scientific">Paenibacillus pini JCM 16418</name>
    <dbReference type="NCBI Taxonomy" id="1236976"/>
    <lineage>
        <taxon>Bacteria</taxon>
        <taxon>Bacillati</taxon>
        <taxon>Bacillota</taxon>
        <taxon>Bacilli</taxon>
        <taxon>Bacillales</taxon>
        <taxon>Paenibacillaceae</taxon>
        <taxon>Paenibacillus</taxon>
    </lineage>
</organism>
<evidence type="ECO:0000259" key="2">
    <source>
        <dbReference type="Pfam" id="PF02698"/>
    </source>
</evidence>
<dbReference type="InterPro" id="IPR003848">
    <property type="entry name" value="DUF218"/>
</dbReference>
<dbReference type="CDD" id="cd06259">
    <property type="entry name" value="YdcF-like"/>
    <property type="match status" value="1"/>
</dbReference>
<dbReference type="OrthoDB" id="9782395at2"/>
<dbReference type="AlphaFoldDB" id="W7Y5S2"/>
<keyword evidence="1" id="KW-0472">Membrane</keyword>
<dbReference type="InterPro" id="IPR051599">
    <property type="entry name" value="Cell_Envelope_Assoc"/>
</dbReference>
<dbReference type="STRING" id="1236976.JCM16418_60"/>
<dbReference type="InterPro" id="IPR014729">
    <property type="entry name" value="Rossmann-like_a/b/a_fold"/>
</dbReference>
<dbReference type="eggNOG" id="COG1434">
    <property type="taxonomic scope" value="Bacteria"/>
</dbReference>
<feature type="transmembrane region" description="Helical" evidence="1">
    <location>
        <begin position="60"/>
        <end position="81"/>
    </location>
</feature>
<proteinExistence type="predicted"/>
<evidence type="ECO:0000313" key="3">
    <source>
        <dbReference type="EMBL" id="GAF06115.1"/>
    </source>
</evidence>
<keyword evidence="4" id="KW-1185">Reference proteome</keyword>
<reference evidence="3 4" key="1">
    <citation type="journal article" date="2014" name="Genome Announc.">
        <title>Draft Genome Sequence of Paenibacillus pini JCM 16418T, Isolated from the Rhizosphere of Pine Tree.</title>
        <authorList>
            <person name="Yuki M."/>
            <person name="Oshima K."/>
            <person name="Suda W."/>
            <person name="Oshida Y."/>
            <person name="Kitamura K."/>
            <person name="Iida Y."/>
            <person name="Hattori M."/>
            <person name="Ohkuma M."/>
        </authorList>
    </citation>
    <scope>NUCLEOTIDE SEQUENCE [LARGE SCALE GENOMIC DNA]</scope>
    <source>
        <strain evidence="3 4">JCM 16418</strain>
    </source>
</reference>
<name>W7Y5S2_9BACL</name>
<protein>
    <submittedName>
        <fullName evidence="3">Integral membrane protein</fullName>
    </submittedName>
</protein>
<dbReference type="GO" id="GO:0000270">
    <property type="term" value="P:peptidoglycan metabolic process"/>
    <property type="evidence" value="ECO:0007669"/>
    <property type="project" value="TreeGrafter"/>
</dbReference>
<keyword evidence="1" id="KW-0812">Transmembrane</keyword>
<evidence type="ECO:0000256" key="1">
    <source>
        <dbReference type="SAM" id="Phobius"/>
    </source>
</evidence>
<dbReference type="GO" id="GO:0043164">
    <property type="term" value="P:Gram-negative-bacterium-type cell wall biogenesis"/>
    <property type="evidence" value="ECO:0007669"/>
    <property type="project" value="TreeGrafter"/>
</dbReference>
<dbReference type="Gene3D" id="3.40.50.620">
    <property type="entry name" value="HUPs"/>
    <property type="match status" value="1"/>
</dbReference>
<dbReference type="Proteomes" id="UP000019364">
    <property type="component" value="Unassembled WGS sequence"/>
</dbReference>
<comment type="caution">
    <text evidence="3">The sequence shown here is derived from an EMBL/GenBank/DDBJ whole genome shotgun (WGS) entry which is preliminary data.</text>
</comment>
<accession>W7Y5S2</accession>
<feature type="transmembrane region" description="Helical" evidence="1">
    <location>
        <begin position="15"/>
        <end position="48"/>
    </location>
</feature>
<feature type="domain" description="DUF218" evidence="2">
    <location>
        <begin position="95"/>
        <end position="239"/>
    </location>
</feature>
<dbReference type="RefSeq" id="WP_036645052.1">
    <property type="nucleotide sequence ID" value="NZ_BAVZ01000001.1"/>
</dbReference>
<dbReference type="EMBL" id="BAVZ01000001">
    <property type="protein sequence ID" value="GAF06115.1"/>
    <property type="molecule type" value="Genomic_DNA"/>
</dbReference>
<dbReference type="PANTHER" id="PTHR30336">
    <property type="entry name" value="INNER MEMBRANE PROTEIN, PROBABLE PERMEASE"/>
    <property type="match status" value="1"/>
</dbReference>
<sequence length="246" mass="27589">MKLRSTFKEINTIDYILIALCAALLIIFGTSFGVLFLCMACVMFMILRRIDYKKHVMVKRILISCFVLGGVLFIIVESLVISDFGDHDLNVSDADYVVVLGAGIRGTELSLTLKQRLDASLTYAKSHQNIPIIVSGGQGPGEDMTEAQAMSNYLIQNGIAKDRIILENRSTSTEENLEFSKAIIQKNGAFVHPRILIVTSDYHMFRARFIAKRLGFETFAISSDSPLHLKPSHMIREFFAMVKVFL</sequence>
<keyword evidence="1" id="KW-1133">Transmembrane helix</keyword>
<evidence type="ECO:0000313" key="4">
    <source>
        <dbReference type="Proteomes" id="UP000019364"/>
    </source>
</evidence>
<dbReference type="PANTHER" id="PTHR30336:SF4">
    <property type="entry name" value="ENVELOPE BIOGENESIS FACTOR ELYC"/>
    <property type="match status" value="1"/>
</dbReference>
<gene>
    <name evidence="3" type="ORF">JCM16418_60</name>
</gene>